<dbReference type="InterPro" id="IPR051277">
    <property type="entry name" value="SEZ6_CSMD_C4BPB_Regulators"/>
</dbReference>
<evidence type="ECO:0000256" key="8">
    <source>
        <dbReference type="ARBA" id="ARBA00023136"/>
    </source>
</evidence>
<dbReference type="PANTHER" id="PTHR45656">
    <property type="entry name" value="PROTEIN CBR-CLEC-78"/>
    <property type="match status" value="1"/>
</dbReference>
<keyword evidence="7" id="KW-1133">Transmembrane helix</keyword>
<dbReference type="SUPFAM" id="SSF57535">
    <property type="entry name" value="Complement control module/SCR domain"/>
    <property type="match status" value="3"/>
</dbReference>
<proteinExistence type="predicted"/>
<dbReference type="PROSITE" id="PS01187">
    <property type="entry name" value="EGF_CA"/>
    <property type="match status" value="1"/>
</dbReference>
<keyword evidence="8" id="KW-0472">Membrane</keyword>
<dbReference type="InterPro" id="IPR000742">
    <property type="entry name" value="EGF"/>
</dbReference>
<dbReference type="Proteomes" id="UP001347796">
    <property type="component" value="Unassembled WGS sequence"/>
</dbReference>
<dbReference type="CDD" id="cd00033">
    <property type="entry name" value="CCP"/>
    <property type="match status" value="2"/>
</dbReference>
<dbReference type="GO" id="GO:0016020">
    <property type="term" value="C:membrane"/>
    <property type="evidence" value="ECO:0007669"/>
    <property type="project" value="UniProtKB-SubCell"/>
</dbReference>
<evidence type="ECO:0000256" key="11">
    <source>
        <dbReference type="ARBA" id="ARBA00023180"/>
    </source>
</evidence>
<evidence type="ECO:0000313" key="17">
    <source>
        <dbReference type="EMBL" id="KAK6172795.1"/>
    </source>
</evidence>
<evidence type="ECO:0000256" key="12">
    <source>
        <dbReference type="PROSITE-ProRule" id="PRU00076"/>
    </source>
</evidence>
<dbReference type="PROSITE" id="PS50026">
    <property type="entry name" value="EGF_3"/>
    <property type="match status" value="1"/>
</dbReference>
<keyword evidence="4" id="KW-0812">Transmembrane</keyword>
<dbReference type="Gene3D" id="2.10.70.10">
    <property type="entry name" value="Complement Module, domain 1"/>
    <property type="match status" value="3"/>
</dbReference>
<keyword evidence="6" id="KW-0677">Repeat</keyword>
<keyword evidence="5 14" id="KW-0732">Signal</keyword>
<feature type="domain" description="EGF-like" evidence="15">
    <location>
        <begin position="299"/>
        <end position="337"/>
    </location>
</feature>
<evidence type="ECO:0000256" key="6">
    <source>
        <dbReference type="ARBA" id="ARBA00022737"/>
    </source>
</evidence>
<dbReference type="InterPro" id="IPR035976">
    <property type="entry name" value="Sushi/SCR/CCP_sf"/>
</dbReference>
<evidence type="ECO:0000259" key="15">
    <source>
        <dbReference type="PROSITE" id="PS50026"/>
    </source>
</evidence>
<dbReference type="InterPro" id="IPR000152">
    <property type="entry name" value="EGF-type_Asp/Asn_hydroxyl_site"/>
</dbReference>
<dbReference type="GO" id="GO:0005509">
    <property type="term" value="F:calcium ion binding"/>
    <property type="evidence" value="ECO:0007669"/>
    <property type="project" value="InterPro"/>
</dbReference>
<evidence type="ECO:0000256" key="3">
    <source>
        <dbReference type="ARBA" id="ARBA00022583"/>
    </source>
</evidence>
<dbReference type="PROSITE" id="PS50923">
    <property type="entry name" value="SUSHI"/>
    <property type="match status" value="2"/>
</dbReference>
<dbReference type="PROSITE" id="PS00010">
    <property type="entry name" value="ASX_HYDROXYL"/>
    <property type="match status" value="1"/>
</dbReference>
<evidence type="ECO:0000256" key="13">
    <source>
        <dbReference type="PROSITE-ProRule" id="PRU00302"/>
    </source>
</evidence>
<dbReference type="Pfam" id="PF12662">
    <property type="entry name" value="cEGF"/>
    <property type="match status" value="1"/>
</dbReference>
<evidence type="ECO:0000256" key="14">
    <source>
        <dbReference type="SAM" id="SignalP"/>
    </source>
</evidence>
<dbReference type="FunFam" id="2.10.25.10:FF:000009">
    <property type="entry name" value="Low-density lipoprotein receptor isoform 1"/>
    <property type="match status" value="1"/>
</dbReference>
<comment type="caution">
    <text evidence="12">Lacks conserved residue(s) required for the propagation of feature annotation.</text>
</comment>
<sequence>MSRKFWLMLFFTRVFVVKSLELEEEELDFENYDFEDYNNYDFDVKEPTCPTPPDVKNGKAEVWGDGFLIEYMCNEGFTAVGVTHGACNVQLAKWTIDPIVCITNDCPPIAPPENGIITIGEDGGLATITCRQGHHLVGSHVLLCEQGEWSGVFPICTVEGEVVNITKEGETEQERIHRSFIERSDESCFNYHVDPPKHLYSLVITSYILNPKRKRYVMVAKYSCVNGYRLLNGNAAYMYCSNSRWTAQEIPKCIYDNDPCETDNGGCEHACVFYKKNNRHVCTCNKGFILGYDSKTCVDIDECLIEKGGCQQICHNTHGSYACDCRRGFLLNGTRCYGK</sequence>
<evidence type="ECO:0000256" key="5">
    <source>
        <dbReference type="ARBA" id="ARBA00022729"/>
    </source>
</evidence>
<feature type="signal peptide" evidence="14">
    <location>
        <begin position="1"/>
        <end position="19"/>
    </location>
</feature>
<comment type="caution">
    <text evidence="17">The sequence shown here is derived from an EMBL/GenBank/DDBJ whole genome shotgun (WGS) entry which is preliminary data.</text>
</comment>
<gene>
    <name evidence="17" type="ORF">SNE40_016383</name>
</gene>
<evidence type="ECO:0000256" key="7">
    <source>
        <dbReference type="ARBA" id="ARBA00022989"/>
    </source>
</evidence>
<dbReference type="InterPro" id="IPR001881">
    <property type="entry name" value="EGF-like_Ca-bd_dom"/>
</dbReference>
<feature type="domain" description="Sushi" evidence="16">
    <location>
        <begin position="47"/>
        <end position="103"/>
    </location>
</feature>
<keyword evidence="13" id="KW-0768">Sushi</keyword>
<evidence type="ECO:0000256" key="4">
    <source>
        <dbReference type="ARBA" id="ARBA00022692"/>
    </source>
</evidence>
<dbReference type="AlphaFoldDB" id="A0AAN8J9V1"/>
<accession>A0AAN8J9V1</accession>
<evidence type="ECO:0000256" key="9">
    <source>
        <dbReference type="ARBA" id="ARBA00023157"/>
    </source>
</evidence>
<dbReference type="Pfam" id="PF00084">
    <property type="entry name" value="Sushi"/>
    <property type="match status" value="2"/>
</dbReference>
<organism evidence="17 18">
    <name type="scientific">Patella caerulea</name>
    <name type="common">Rayed Mediterranean limpet</name>
    <dbReference type="NCBI Taxonomy" id="87958"/>
    <lineage>
        <taxon>Eukaryota</taxon>
        <taxon>Metazoa</taxon>
        <taxon>Spiralia</taxon>
        <taxon>Lophotrochozoa</taxon>
        <taxon>Mollusca</taxon>
        <taxon>Gastropoda</taxon>
        <taxon>Patellogastropoda</taxon>
        <taxon>Patelloidea</taxon>
        <taxon>Patellidae</taxon>
        <taxon>Patella</taxon>
    </lineage>
</organism>
<dbReference type="Gene3D" id="2.10.25.10">
    <property type="entry name" value="Laminin"/>
    <property type="match status" value="2"/>
</dbReference>
<keyword evidence="10" id="KW-0675">Receptor</keyword>
<keyword evidence="3" id="KW-0254">Endocytosis</keyword>
<evidence type="ECO:0000256" key="10">
    <source>
        <dbReference type="ARBA" id="ARBA00023170"/>
    </source>
</evidence>
<dbReference type="PANTHER" id="PTHR45656:SF4">
    <property type="entry name" value="PROTEIN CBR-CLEC-78"/>
    <property type="match status" value="1"/>
</dbReference>
<dbReference type="EMBL" id="JAZGQO010000011">
    <property type="protein sequence ID" value="KAK6172795.1"/>
    <property type="molecule type" value="Genomic_DNA"/>
</dbReference>
<comment type="subcellular location">
    <subcellularLocation>
        <location evidence="1">Membrane</location>
        <topology evidence="1">Single-pass type I membrane protein</topology>
    </subcellularLocation>
</comment>
<dbReference type="InterPro" id="IPR018097">
    <property type="entry name" value="EGF_Ca-bd_CS"/>
</dbReference>
<evidence type="ECO:0000256" key="1">
    <source>
        <dbReference type="ARBA" id="ARBA00004479"/>
    </source>
</evidence>
<evidence type="ECO:0000259" key="16">
    <source>
        <dbReference type="PROSITE" id="PS50923"/>
    </source>
</evidence>
<reference evidence="17 18" key="1">
    <citation type="submission" date="2024-01" db="EMBL/GenBank/DDBJ databases">
        <title>The genome of the rayed Mediterranean limpet Patella caerulea (Linnaeus, 1758).</title>
        <authorList>
            <person name="Anh-Thu Weber A."/>
            <person name="Halstead-Nussloch G."/>
        </authorList>
    </citation>
    <scope>NUCLEOTIDE SEQUENCE [LARGE SCALE GENOMIC DNA]</scope>
    <source>
        <strain evidence="17">AATW-2023a</strain>
        <tissue evidence="17">Whole specimen</tissue>
    </source>
</reference>
<keyword evidence="18" id="KW-1185">Reference proteome</keyword>
<dbReference type="SMART" id="SM00181">
    <property type="entry name" value="EGF"/>
    <property type="match status" value="2"/>
</dbReference>
<dbReference type="GO" id="GO:0006897">
    <property type="term" value="P:endocytosis"/>
    <property type="evidence" value="ECO:0007669"/>
    <property type="project" value="UniProtKB-KW"/>
</dbReference>
<feature type="domain" description="Sushi" evidence="16">
    <location>
        <begin position="104"/>
        <end position="158"/>
    </location>
</feature>
<keyword evidence="11" id="KW-0325">Glycoprotein</keyword>
<dbReference type="SMART" id="SM00179">
    <property type="entry name" value="EGF_CA"/>
    <property type="match status" value="1"/>
</dbReference>
<keyword evidence="2 12" id="KW-0245">EGF-like domain</keyword>
<name>A0AAN8J9V1_PATCE</name>
<dbReference type="InterPro" id="IPR026823">
    <property type="entry name" value="cEGF"/>
</dbReference>
<protein>
    <submittedName>
        <fullName evidence="17">Uncharacterized protein</fullName>
    </submittedName>
</protein>
<dbReference type="PROSITE" id="PS01186">
    <property type="entry name" value="EGF_2"/>
    <property type="match status" value="2"/>
</dbReference>
<dbReference type="SMART" id="SM00032">
    <property type="entry name" value="CCP"/>
    <property type="match status" value="3"/>
</dbReference>
<keyword evidence="9" id="KW-1015">Disulfide bond</keyword>
<feature type="chain" id="PRO_5042847270" evidence="14">
    <location>
        <begin position="20"/>
        <end position="339"/>
    </location>
</feature>
<dbReference type="InterPro" id="IPR000436">
    <property type="entry name" value="Sushi_SCR_CCP_dom"/>
</dbReference>
<dbReference type="SUPFAM" id="SSF57196">
    <property type="entry name" value="EGF/Laminin"/>
    <property type="match status" value="2"/>
</dbReference>
<evidence type="ECO:0000256" key="2">
    <source>
        <dbReference type="ARBA" id="ARBA00022536"/>
    </source>
</evidence>
<evidence type="ECO:0000313" key="18">
    <source>
        <dbReference type="Proteomes" id="UP001347796"/>
    </source>
</evidence>